<evidence type="ECO:0000313" key="1">
    <source>
        <dbReference type="EMBL" id="KXB08478.1"/>
    </source>
</evidence>
<dbReference type="SUPFAM" id="SSF51998">
    <property type="entry name" value="PFL-like glycyl radical enzymes"/>
    <property type="match status" value="1"/>
</dbReference>
<dbReference type="GO" id="GO:0009265">
    <property type="term" value="P:2'-deoxyribonucleotide biosynthetic process"/>
    <property type="evidence" value="ECO:0007669"/>
    <property type="project" value="TreeGrafter"/>
</dbReference>
<dbReference type="PATRIC" id="fig|1698285.3.peg.122"/>
<feature type="non-terminal residue" evidence="1">
    <location>
        <position position="1"/>
    </location>
</feature>
<dbReference type="Proteomes" id="UP000070175">
    <property type="component" value="Unassembled WGS sequence"/>
</dbReference>
<name>A0A133VPW7_9EURY</name>
<proteinExistence type="predicted"/>
<organism evidence="1 2">
    <name type="scientific">candidate division MSBL1 archaeon SCGC-AAA382N08</name>
    <dbReference type="NCBI Taxonomy" id="1698285"/>
    <lineage>
        <taxon>Archaea</taxon>
        <taxon>Methanobacteriati</taxon>
        <taxon>Methanobacteriota</taxon>
        <taxon>candidate division MSBL1</taxon>
    </lineage>
</organism>
<dbReference type="GO" id="GO:0008998">
    <property type="term" value="F:ribonucleoside-triphosphate reductase (thioredoxin) activity"/>
    <property type="evidence" value="ECO:0007669"/>
    <property type="project" value="UniProtKB-EC"/>
</dbReference>
<dbReference type="AlphaFoldDB" id="A0A133VPW7"/>
<dbReference type="PANTHER" id="PTHR21075">
    <property type="entry name" value="ANAEROBIC RIBONUCLEOSIDE-TRIPHOSPHATE REDUCTASE"/>
    <property type="match status" value="1"/>
</dbReference>
<dbReference type="InterPro" id="IPR012833">
    <property type="entry name" value="NrdD"/>
</dbReference>
<comment type="caution">
    <text evidence="1">The sequence shown here is derived from an EMBL/GenBank/DDBJ whole genome shotgun (WGS) entry which is preliminary data.</text>
</comment>
<keyword evidence="1" id="KW-0560">Oxidoreductase</keyword>
<gene>
    <name evidence="1" type="ORF">AKJ56_01230</name>
</gene>
<accession>A0A133VPW7</accession>
<dbReference type="PANTHER" id="PTHR21075:SF0">
    <property type="entry name" value="ANAEROBIC RIBONUCLEOSIDE-TRIPHOSPHATE REDUCTASE"/>
    <property type="match status" value="1"/>
</dbReference>
<protein>
    <submittedName>
        <fullName evidence="1">Ribonucleoside-triphosphate reductase</fullName>
        <ecNumber evidence="1">1.17.4.2</ecNumber>
    </submittedName>
</protein>
<dbReference type="GO" id="GO:0004748">
    <property type="term" value="F:ribonucleoside-diphosphate reductase activity, thioredoxin disulfide as acceptor"/>
    <property type="evidence" value="ECO:0007669"/>
    <property type="project" value="TreeGrafter"/>
</dbReference>
<reference evidence="1 2" key="1">
    <citation type="journal article" date="2016" name="Sci. Rep.">
        <title>Metabolic traits of an uncultured archaeal lineage -MSBL1- from brine pools of the Red Sea.</title>
        <authorList>
            <person name="Mwirichia R."/>
            <person name="Alam I."/>
            <person name="Rashid M."/>
            <person name="Vinu M."/>
            <person name="Ba-Alawi W."/>
            <person name="Anthony Kamau A."/>
            <person name="Kamanda Ngugi D."/>
            <person name="Goker M."/>
            <person name="Klenk H.P."/>
            <person name="Bajic V."/>
            <person name="Stingl U."/>
        </authorList>
    </citation>
    <scope>NUCLEOTIDE SEQUENCE [LARGE SCALE GENOMIC DNA]</scope>
    <source>
        <strain evidence="1">SCGC-AAA382N08</strain>
    </source>
</reference>
<dbReference type="EMBL" id="LHYJ01000013">
    <property type="protein sequence ID" value="KXB08478.1"/>
    <property type="molecule type" value="Genomic_DNA"/>
</dbReference>
<keyword evidence="2" id="KW-1185">Reference proteome</keyword>
<dbReference type="GO" id="GO:0006260">
    <property type="term" value="P:DNA replication"/>
    <property type="evidence" value="ECO:0007669"/>
    <property type="project" value="InterPro"/>
</dbReference>
<dbReference type="EC" id="1.17.4.2" evidence="1"/>
<dbReference type="Gene3D" id="3.20.70.20">
    <property type="match status" value="1"/>
</dbReference>
<dbReference type="GO" id="GO:0031250">
    <property type="term" value="C:anaerobic ribonucleoside-triphosphate reductase complex"/>
    <property type="evidence" value="ECO:0007669"/>
    <property type="project" value="TreeGrafter"/>
</dbReference>
<dbReference type="Pfam" id="PF13597">
    <property type="entry name" value="NRDD"/>
    <property type="match status" value="1"/>
</dbReference>
<evidence type="ECO:0000313" key="2">
    <source>
        <dbReference type="Proteomes" id="UP000070175"/>
    </source>
</evidence>
<sequence length="300" mass="33932">NITGGLFGSSDMTGSLGVVTINMPRIGYLANNERDFFERLDYMMVLAKNSLEIKREVVRKNMENELLPYSKRYLGTLQNHFSTIGLVGMNEACLNLFGKGIATDEGKKFSTDVLKYMRERLQDFQEKTGNLYNLEATPAEGTCRRLAKTDKKKYPDIVTAGEDTPYYTNSTQLPVNETRDLFEEVEIQEDLQTLYTGGTVFHTFLGEKLTGEGAKTLVKKLTHKSELPYITLTPTYSICSNHGYMSGEHEACPDCGNACEVYSRVVGYYRPVQNWNDGKQEEFDERAYFNQPEAISKAKA</sequence>